<name>A0ABV3FXA0_9NOCA</name>
<protein>
    <submittedName>
        <fullName evidence="1">Uncharacterized protein</fullName>
    </submittedName>
</protein>
<accession>A0ABV3FXA0</accession>
<gene>
    <name evidence="1" type="ORF">AB0I48_21000</name>
</gene>
<dbReference type="Proteomes" id="UP001551695">
    <property type="component" value="Unassembled WGS sequence"/>
</dbReference>
<organism evidence="1 2">
    <name type="scientific">Nocardia aurea</name>
    <dbReference type="NCBI Taxonomy" id="2144174"/>
    <lineage>
        <taxon>Bacteria</taxon>
        <taxon>Bacillati</taxon>
        <taxon>Actinomycetota</taxon>
        <taxon>Actinomycetes</taxon>
        <taxon>Mycobacteriales</taxon>
        <taxon>Nocardiaceae</taxon>
        <taxon>Nocardia</taxon>
    </lineage>
</organism>
<proteinExistence type="predicted"/>
<dbReference type="RefSeq" id="WP_232839613.1">
    <property type="nucleotide sequence ID" value="NZ_JBEXKW010000007.1"/>
</dbReference>
<keyword evidence="2" id="KW-1185">Reference proteome</keyword>
<dbReference type="EMBL" id="JBFAKC010000009">
    <property type="protein sequence ID" value="MEV0710048.1"/>
    <property type="molecule type" value="Genomic_DNA"/>
</dbReference>
<sequence length="84" mass="9203">MDGTATTEATNGMATNGAREVPTQRVTVYFDGTTPEDALVLEYAATRTEAWEFTTAAVHAGLTVTVDGMIRPDLRRLPCRSLWR</sequence>
<evidence type="ECO:0000313" key="2">
    <source>
        <dbReference type="Proteomes" id="UP001551695"/>
    </source>
</evidence>
<reference evidence="1 2" key="1">
    <citation type="submission" date="2024-06" db="EMBL/GenBank/DDBJ databases">
        <title>The Natural Products Discovery Center: Release of the First 8490 Sequenced Strains for Exploring Actinobacteria Biosynthetic Diversity.</title>
        <authorList>
            <person name="Kalkreuter E."/>
            <person name="Kautsar S.A."/>
            <person name="Yang D."/>
            <person name="Bader C.D."/>
            <person name="Teijaro C.N."/>
            <person name="Fluegel L."/>
            <person name="Davis C.M."/>
            <person name="Simpson J.R."/>
            <person name="Lauterbach L."/>
            <person name="Steele A.D."/>
            <person name="Gui C."/>
            <person name="Meng S."/>
            <person name="Li G."/>
            <person name="Viehrig K."/>
            <person name="Ye F."/>
            <person name="Su P."/>
            <person name="Kiefer A.F."/>
            <person name="Nichols A."/>
            <person name="Cepeda A.J."/>
            <person name="Yan W."/>
            <person name="Fan B."/>
            <person name="Jiang Y."/>
            <person name="Adhikari A."/>
            <person name="Zheng C.-J."/>
            <person name="Schuster L."/>
            <person name="Cowan T.M."/>
            <person name="Smanski M.J."/>
            <person name="Chevrette M.G."/>
            <person name="De Carvalho L.P.S."/>
            <person name="Shen B."/>
        </authorList>
    </citation>
    <scope>NUCLEOTIDE SEQUENCE [LARGE SCALE GENOMIC DNA]</scope>
    <source>
        <strain evidence="1 2">NPDC050403</strain>
    </source>
</reference>
<comment type="caution">
    <text evidence="1">The sequence shown here is derived from an EMBL/GenBank/DDBJ whole genome shotgun (WGS) entry which is preliminary data.</text>
</comment>
<evidence type="ECO:0000313" key="1">
    <source>
        <dbReference type="EMBL" id="MEV0710048.1"/>
    </source>
</evidence>